<keyword evidence="12" id="KW-0784">Thiamine biosynthesis</keyword>
<keyword evidence="9" id="KW-0547">Nucleotide-binding</keyword>
<dbReference type="Pfam" id="PF08543">
    <property type="entry name" value="Phos_pyr_kin"/>
    <property type="match status" value="1"/>
</dbReference>
<dbReference type="PANTHER" id="PTHR20858:SF17">
    <property type="entry name" value="HYDROXYMETHYLPYRIMIDINE_PHOSPHOMETHYLPYRIMIDINE KINASE THI20-RELATED"/>
    <property type="match status" value="1"/>
</dbReference>
<evidence type="ECO:0000256" key="14">
    <source>
        <dbReference type="ARBA" id="ARBA00042102"/>
    </source>
</evidence>
<comment type="similarity">
    <text evidence="4">Belongs to the ThiD family.</text>
</comment>
<dbReference type="NCBIfam" id="TIGR00097">
    <property type="entry name" value="HMP-P_kinase"/>
    <property type="match status" value="1"/>
</dbReference>
<evidence type="ECO:0000256" key="13">
    <source>
        <dbReference type="ARBA" id="ARBA00037917"/>
    </source>
</evidence>
<dbReference type="EC" id="2.7.1.49" evidence="5"/>
<dbReference type="FunFam" id="3.40.1190.20:FF:000003">
    <property type="entry name" value="Phosphomethylpyrimidine kinase ThiD"/>
    <property type="match status" value="1"/>
</dbReference>
<dbReference type="InterPro" id="IPR029056">
    <property type="entry name" value="Ribokinase-like"/>
</dbReference>
<evidence type="ECO:0000313" key="17">
    <source>
        <dbReference type="EMBL" id="HIU63923.1"/>
    </source>
</evidence>
<evidence type="ECO:0000256" key="15">
    <source>
        <dbReference type="ARBA" id="ARBA00043176"/>
    </source>
</evidence>
<dbReference type="InterPro" id="IPR013749">
    <property type="entry name" value="PM/HMP-P_kinase-1"/>
</dbReference>
<evidence type="ECO:0000256" key="6">
    <source>
        <dbReference type="ARBA" id="ARBA00012963"/>
    </source>
</evidence>
<dbReference type="Gene3D" id="3.40.1190.20">
    <property type="match status" value="1"/>
</dbReference>
<evidence type="ECO:0000256" key="12">
    <source>
        <dbReference type="ARBA" id="ARBA00022977"/>
    </source>
</evidence>
<evidence type="ECO:0000256" key="1">
    <source>
        <dbReference type="ARBA" id="ARBA00000151"/>
    </source>
</evidence>
<dbReference type="CDD" id="cd01169">
    <property type="entry name" value="HMPP_kinase"/>
    <property type="match status" value="1"/>
</dbReference>
<keyword evidence="8 17" id="KW-0808">Transferase</keyword>
<evidence type="ECO:0000256" key="10">
    <source>
        <dbReference type="ARBA" id="ARBA00022777"/>
    </source>
</evidence>
<reference evidence="17" key="2">
    <citation type="journal article" date="2021" name="PeerJ">
        <title>Extensive microbial diversity within the chicken gut microbiome revealed by metagenomics and culture.</title>
        <authorList>
            <person name="Gilroy R."/>
            <person name="Ravi A."/>
            <person name="Getino M."/>
            <person name="Pursley I."/>
            <person name="Horton D.L."/>
            <person name="Alikhan N.F."/>
            <person name="Baker D."/>
            <person name="Gharbi K."/>
            <person name="Hall N."/>
            <person name="Watson M."/>
            <person name="Adriaenssens E.M."/>
            <person name="Foster-Nyarko E."/>
            <person name="Jarju S."/>
            <person name="Secka A."/>
            <person name="Antonio M."/>
            <person name="Oren A."/>
            <person name="Chaudhuri R.R."/>
            <person name="La Ragione R."/>
            <person name="Hildebrand F."/>
            <person name="Pallen M.J."/>
        </authorList>
    </citation>
    <scope>NUCLEOTIDE SEQUENCE</scope>
    <source>
        <strain evidence="17">CHK160-1198</strain>
    </source>
</reference>
<evidence type="ECO:0000256" key="7">
    <source>
        <dbReference type="ARBA" id="ARBA00019161"/>
    </source>
</evidence>
<keyword evidence="10 17" id="KW-0418">Kinase</keyword>
<evidence type="ECO:0000256" key="2">
    <source>
        <dbReference type="ARBA" id="ARBA00000565"/>
    </source>
</evidence>
<dbReference type="PANTHER" id="PTHR20858">
    <property type="entry name" value="PHOSPHOMETHYLPYRIMIDINE KINASE"/>
    <property type="match status" value="1"/>
</dbReference>
<comment type="catalytic activity">
    <reaction evidence="1">
        <text>4-amino-5-hydroxymethyl-2-methylpyrimidine + ATP = 4-amino-2-methyl-5-(phosphooxymethyl)pyrimidine + ADP + H(+)</text>
        <dbReference type="Rhea" id="RHEA:23096"/>
        <dbReference type="ChEBI" id="CHEBI:15378"/>
        <dbReference type="ChEBI" id="CHEBI:16892"/>
        <dbReference type="ChEBI" id="CHEBI:30616"/>
        <dbReference type="ChEBI" id="CHEBI:58354"/>
        <dbReference type="ChEBI" id="CHEBI:456216"/>
        <dbReference type="EC" id="2.7.1.49"/>
    </reaction>
</comment>
<feature type="domain" description="Pyridoxamine kinase/Phosphomethylpyrimidine kinase" evidence="16">
    <location>
        <begin position="11"/>
        <end position="254"/>
    </location>
</feature>
<dbReference type="GO" id="GO:0008972">
    <property type="term" value="F:phosphomethylpyrimidine kinase activity"/>
    <property type="evidence" value="ECO:0007669"/>
    <property type="project" value="UniProtKB-EC"/>
</dbReference>
<organism evidence="17 18">
    <name type="scientific">Candidatus Avacidaminococcus intestinavium</name>
    <dbReference type="NCBI Taxonomy" id="2840684"/>
    <lineage>
        <taxon>Bacteria</taxon>
        <taxon>Bacillati</taxon>
        <taxon>Bacillota</taxon>
        <taxon>Negativicutes</taxon>
        <taxon>Acidaminococcales</taxon>
        <taxon>Acidaminococcaceae</taxon>
        <taxon>Acidaminococcaceae incertae sedis</taxon>
        <taxon>Candidatus Avacidaminococcus</taxon>
    </lineage>
</organism>
<reference evidence="17" key="1">
    <citation type="submission" date="2020-10" db="EMBL/GenBank/DDBJ databases">
        <authorList>
            <person name="Gilroy R."/>
        </authorList>
    </citation>
    <scope>NUCLEOTIDE SEQUENCE</scope>
    <source>
        <strain evidence="17">CHK160-1198</strain>
    </source>
</reference>
<proteinExistence type="inferred from homology"/>
<dbReference type="GO" id="GO:0005829">
    <property type="term" value="C:cytosol"/>
    <property type="evidence" value="ECO:0007669"/>
    <property type="project" value="TreeGrafter"/>
</dbReference>
<keyword evidence="11" id="KW-0067">ATP-binding</keyword>
<comment type="caution">
    <text evidence="17">The sequence shown here is derived from an EMBL/GenBank/DDBJ whole genome shotgun (WGS) entry which is preliminary data.</text>
</comment>
<dbReference type="GO" id="GO:0009228">
    <property type="term" value="P:thiamine biosynthetic process"/>
    <property type="evidence" value="ECO:0007669"/>
    <property type="project" value="UniProtKB-KW"/>
</dbReference>
<comment type="pathway">
    <text evidence="13">Cofactor biosynthesis; thiamine diphosphate biosynthesis; 4-amino-2-methyl-5-diphosphomethylpyrimidine from 5-amino-1-(5-phospho-D-ribosyl)imidazole: step 2/3.</text>
</comment>
<evidence type="ECO:0000256" key="11">
    <source>
        <dbReference type="ARBA" id="ARBA00022840"/>
    </source>
</evidence>
<accession>A0A9D1SLC7</accession>
<evidence type="ECO:0000259" key="16">
    <source>
        <dbReference type="Pfam" id="PF08543"/>
    </source>
</evidence>
<dbReference type="GO" id="GO:0008902">
    <property type="term" value="F:hydroxymethylpyrimidine kinase activity"/>
    <property type="evidence" value="ECO:0007669"/>
    <property type="project" value="UniProtKB-EC"/>
</dbReference>
<protein>
    <recommendedName>
        <fullName evidence="7">Hydroxymethylpyrimidine/phosphomethylpyrimidine kinase</fullName>
        <ecNumber evidence="5">2.7.1.49</ecNumber>
        <ecNumber evidence="6">2.7.4.7</ecNumber>
    </recommendedName>
    <alternativeName>
        <fullName evidence="14">Hydroxymethylpyrimidine kinase</fullName>
    </alternativeName>
    <alternativeName>
        <fullName evidence="15">Hydroxymethylpyrimidine phosphate kinase</fullName>
    </alternativeName>
</protein>
<comment type="catalytic activity">
    <reaction evidence="2">
        <text>4-amino-2-methyl-5-(phosphooxymethyl)pyrimidine + ATP = 4-amino-2-methyl-5-(diphosphooxymethyl)pyrimidine + ADP</text>
        <dbReference type="Rhea" id="RHEA:19893"/>
        <dbReference type="ChEBI" id="CHEBI:30616"/>
        <dbReference type="ChEBI" id="CHEBI:57841"/>
        <dbReference type="ChEBI" id="CHEBI:58354"/>
        <dbReference type="ChEBI" id="CHEBI:456216"/>
        <dbReference type="EC" id="2.7.4.7"/>
    </reaction>
</comment>
<gene>
    <name evidence="17" type="primary">thiD</name>
    <name evidence="17" type="ORF">IAB06_02610</name>
</gene>
<comment type="pathway">
    <text evidence="3">Cofactor biosynthesis; thiamine diphosphate biosynthesis; 4-amino-2-methyl-5-diphosphomethylpyrimidine from 5-amino-1-(5-phospho-D-ribosyl)imidazole: step 3/3.</text>
</comment>
<sequence>MKNILTIAGSDSSGGAGIQADLKTFAALGTYGMSVITAVTAQNTCGVSKVQNIDPEIVKAQIDAIFDDIRVDAIKIGMVSDIEIIKVIVERLRFYEPPIVVLDPVMISKSGYYLLAEDACDILIKELLPLATLVTPNLPEATAITGQNIYNKIDMVIAARKIAQLGVKNVLVKGGHLDNRADDLLYKDELEIWFEENHIETQNTHGTGCTLSSALAVFLAQGETMENAVRASKQYVTTGIRHGLPIGKGQGPLHHFVSLYAKAGYTVK</sequence>
<evidence type="ECO:0000256" key="8">
    <source>
        <dbReference type="ARBA" id="ARBA00022679"/>
    </source>
</evidence>
<dbReference type="InterPro" id="IPR004399">
    <property type="entry name" value="HMP/HMP-P_kinase_dom"/>
</dbReference>
<dbReference type="EC" id="2.7.4.7" evidence="6"/>
<name>A0A9D1SLC7_9FIRM</name>
<dbReference type="SUPFAM" id="SSF53613">
    <property type="entry name" value="Ribokinase-like"/>
    <property type="match status" value="1"/>
</dbReference>
<dbReference type="EMBL" id="DVNI01000038">
    <property type="protein sequence ID" value="HIU63923.1"/>
    <property type="molecule type" value="Genomic_DNA"/>
</dbReference>
<evidence type="ECO:0000256" key="9">
    <source>
        <dbReference type="ARBA" id="ARBA00022741"/>
    </source>
</evidence>
<evidence type="ECO:0000256" key="3">
    <source>
        <dbReference type="ARBA" id="ARBA00004769"/>
    </source>
</evidence>
<dbReference type="AlphaFoldDB" id="A0A9D1SLC7"/>
<evidence type="ECO:0000256" key="4">
    <source>
        <dbReference type="ARBA" id="ARBA00009879"/>
    </source>
</evidence>
<dbReference type="Proteomes" id="UP000824099">
    <property type="component" value="Unassembled WGS sequence"/>
</dbReference>
<dbReference type="GO" id="GO:0005524">
    <property type="term" value="F:ATP binding"/>
    <property type="evidence" value="ECO:0007669"/>
    <property type="project" value="UniProtKB-KW"/>
</dbReference>
<evidence type="ECO:0000256" key="5">
    <source>
        <dbReference type="ARBA" id="ARBA00012135"/>
    </source>
</evidence>
<evidence type="ECO:0000313" key="18">
    <source>
        <dbReference type="Proteomes" id="UP000824099"/>
    </source>
</evidence>